<dbReference type="AlphaFoldDB" id="A0A2N7VD29"/>
<evidence type="ECO:0000313" key="4">
    <source>
        <dbReference type="EMBL" id="PMS15065.1"/>
    </source>
</evidence>
<dbReference type="OrthoDB" id="9814129at2"/>
<dbReference type="InterPro" id="IPR011990">
    <property type="entry name" value="TPR-like_helical_dom_sf"/>
</dbReference>
<dbReference type="SUPFAM" id="SSF53756">
    <property type="entry name" value="UDP-Glycosyltransferase/glycogen phosphorylase"/>
    <property type="match status" value="1"/>
</dbReference>
<keyword evidence="5" id="KW-1185">Reference proteome</keyword>
<dbReference type="InterPro" id="IPR019734">
    <property type="entry name" value="TPR_rpt"/>
</dbReference>
<dbReference type="GO" id="GO:0006493">
    <property type="term" value="P:protein O-linked glycosylation"/>
    <property type="evidence" value="ECO:0007669"/>
    <property type="project" value="InterPro"/>
</dbReference>
<reference evidence="4 5" key="1">
    <citation type="submission" date="2018-01" db="EMBL/GenBank/DDBJ databases">
        <title>Whole genome analyses suggest that Burkholderia sensu lato contains two further novel genera in the rhizoxinica-symbiotica group Mycetohabitans gen. nov., and Trinickia gen. nov.: implications for the evolution of diazotrophy and nodulation in the Burkholderiaceae.</title>
        <authorList>
            <person name="Estrada-de los Santos P."/>
            <person name="Palmer M."/>
            <person name="Chavez-Ramirez B."/>
            <person name="Beukes C."/>
            <person name="Steenkamp E.T."/>
            <person name="Hirsch A.M."/>
            <person name="Manyaka P."/>
            <person name="Maluk M."/>
            <person name="Lafos M."/>
            <person name="Crook M."/>
            <person name="Gross E."/>
            <person name="Simon M.F."/>
            <person name="Bueno dos Reis Junior F."/>
            <person name="Poole P.S."/>
            <person name="Venter S.N."/>
            <person name="James E.K."/>
        </authorList>
    </citation>
    <scope>NUCLEOTIDE SEQUENCE [LARGE SCALE GENOMIC DNA]</scope>
    <source>
        <strain evidence="4 5">GIMN1.004</strain>
    </source>
</reference>
<protein>
    <submittedName>
        <fullName evidence="4">Uncharacterized protein</fullName>
    </submittedName>
</protein>
<evidence type="ECO:0000256" key="3">
    <source>
        <dbReference type="PROSITE-ProRule" id="PRU00339"/>
    </source>
</evidence>
<feature type="repeat" description="TPR" evidence="3">
    <location>
        <begin position="140"/>
        <end position="173"/>
    </location>
</feature>
<dbReference type="Pfam" id="PF13432">
    <property type="entry name" value="TPR_16"/>
    <property type="match status" value="1"/>
</dbReference>
<dbReference type="EMBL" id="PNYA01000036">
    <property type="protein sequence ID" value="PMS15065.1"/>
    <property type="molecule type" value="Genomic_DNA"/>
</dbReference>
<dbReference type="Proteomes" id="UP000235616">
    <property type="component" value="Unassembled WGS sequence"/>
</dbReference>
<evidence type="ECO:0000313" key="5">
    <source>
        <dbReference type="Proteomes" id="UP000235616"/>
    </source>
</evidence>
<dbReference type="SMART" id="SM00028">
    <property type="entry name" value="TPR"/>
    <property type="match status" value="5"/>
</dbReference>
<dbReference type="PANTHER" id="PTHR44366">
    <property type="entry name" value="UDP-N-ACETYLGLUCOSAMINE--PEPTIDE N-ACETYLGLUCOSAMINYLTRANSFERASE 110 KDA SUBUNIT"/>
    <property type="match status" value="1"/>
</dbReference>
<dbReference type="GO" id="GO:0097363">
    <property type="term" value="F:protein O-acetylglucosaminyltransferase activity"/>
    <property type="evidence" value="ECO:0007669"/>
    <property type="project" value="TreeGrafter"/>
</dbReference>
<dbReference type="SUPFAM" id="SSF48452">
    <property type="entry name" value="TPR-like"/>
    <property type="match status" value="1"/>
</dbReference>
<keyword evidence="2 3" id="KW-0802">TPR repeat</keyword>
<accession>A0A2N7VD29</accession>
<dbReference type="PROSITE" id="PS50005">
    <property type="entry name" value="TPR"/>
    <property type="match status" value="3"/>
</dbReference>
<dbReference type="PANTHER" id="PTHR44366:SF1">
    <property type="entry name" value="UDP-N-ACETYLGLUCOSAMINE--PEPTIDE N-ACETYLGLUCOSAMINYLTRANSFERASE 110 KDA SUBUNIT"/>
    <property type="match status" value="1"/>
</dbReference>
<dbReference type="Gene3D" id="3.40.50.2000">
    <property type="entry name" value="Glycogen Phosphorylase B"/>
    <property type="match status" value="1"/>
</dbReference>
<feature type="repeat" description="TPR" evidence="3">
    <location>
        <begin position="72"/>
        <end position="105"/>
    </location>
</feature>
<proteinExistence type="predicted"/>
<name>A0A2N7VD29_9BURK</name>
<dbReference type="Pfam" id="PF07719">
    <property type="entry name" value="TPR_2"/>
    <property type="match status" value="1"/>
</dbReference>
<evidence type="ECO:0000256" key="1">
    <source>
        <dbReference type="ARBA" id="ARBA00022737"/>
    </source>
</evidence>
<sequence>MIDAHARWSNFRRQVEAGALIDAWACVSDWLARMPGDAAAATAQAELLRLCGRYEDARAWLDCVFAVAPAHGPALVEAARLAVQMGESDRALELFERAHRAMPDATQWISEWAMLAHAMRRSEVGVAVCKHWCEREPERADAWFSLGLTEQQAGALDAALRAYERAMSLDPDLPMLRNNLSALYYTRGECEAALALGAEALRAEPDHALAWTNMANVWLKMREPDKALIAARRACTLTPDFGLAQLALSNAARESQRWSEAFDAIVHAAKVSGAEPRIQFSVAMLQLMHGDFPNGWINFEARWNGSPELEHVGGFCPERRWHGEALAGKTLLVWGEQGHGDAIQFIRFLPSIIQQVRDAGGKVICCCFPPLFELFKRSLAAYDVELLPSDVAKLPPFDYQLPLASLPLTLGVTLQTLLAPASYLLADPAQVERWRRDMHRRGDGTLKAGLVWTGSRDHQRNPLRAIAPERYAEAFSGIAGIDWYSLQVGGEEDVARMAAAGLPLIDRTSELASFDATAALICSLDLVVTVCTSVAHLAAALGRPTYLLLDVNPHWVWMTERRDSPWYPTIKLYRQRVYRDWTEPLGELRGDLEQAVRRAAAARAAG</sequence>
<gene>
    <name evidence="4" type="ORF">C0Z18_28845</name>
</gene>
<dbReference type="PROSITE" id="PS50293">
    <property type="entry name" value="TPR_REGION"/>
    <property type="match status" value="1"/>
</dbReference>
<dbReference type="InterPro" id="IPR037919">
    <property type="entry name" value="OGT"/>
</dbReference>
<organism evidence="4 5">
    <name type="scientific">Trinickia dabaoshanensis</name>
    <dbReference type="NCBI Taxonomy" id="564714"/>
    <lineage>
        <taxon>Bacteria</taxon>
        <taxon>Pseudomonadati</taxon>
        <taxon>Pseudomonadota</taxon>
        <taxon>Betaproteobacteria</taxon>
        <taxon>Burkholderiales</taxon>
        <taxon>Burkholderiaceae</taxon>
        <taxon>Trinickia</taxon>
    </lineage>
</organism>
<dbReference type="InterPro" id="IPR013105">
    <property type="entry name" value="TPR_2"/>
</dbReference>
<keyword evidence="1" id="KW-0677">Repeat</keyword>
<evidence type="ECO:0000256" key="2">
    <source>
        <dbReference type="ARBA" id="ARBA00022803"/>
    </source>
</evidence>
<feature type="repeat" description="TPR" evidence="3">
    <location>
        <begin position="208"/>
        <end position="241"/>
    </location>
</feature>
<dbReference type="Gene3D" id="1.25.40.10">
    <property type="entry name" value="Tetratricopeptide repeat domain"/>
    <property type="match status" value="1"/>
</dbReference>
<comment type="caution">
    <text evidence="4">The sequence shown here is derived from an EMBL/GenBank/DDBJ whole genome shotgun (WGS) entry which is preliminary data.</text>
</comment>